<dbReference type="InterPro" id="IPR001433">
    <property type="entry name" value="OxRdtase_FAD/NAD-bd"/>
</dbReference>
<dbReference type="Gene3D" id="3.40.50.80">
    <property type="entry name" value="Nucleotide-binding domain of ferredoxin-NADP reductase (FNR) module"/>
    <property type="match status" value="1"/>
</dbReference>
<dbReference type="InterPro" id="IPR017927">
    <property type="entry name" value="FAD-bd_FR_type"/>
</dbReference>
<dbReference type="CDD" id="cd06183">
    <property type="entry name" value="cyt_b5_reduct_like"/>
    <property type="match status" value="1"/>
</dbReference>
<dbReference type="PANTHER" id="PTHR19370">
    <property type="entry name" value="NADH-CYTOCHROME B5 REDUCTASE"/>
    <property type="match status" value="1"/>
</dbReference>
<sequence length="344" mass="38335">MPASLSCTWSQDKIMLVFTVHHSGEALVGTVLSIFASPLLCRFRMFSRKKAAAIQWTFPDAVISTEAYVEHCKTDSSMVIFPKVERTTWNLRSISSTHLSFEEYGFKSCTVGAVSIVAQNVLRFDVEIEPSAAVSIPMGSHMVWKLGELNLLRCYSPVPSEMQLVDLGRFVNKLTFMIKLYPDSASSKYIGQLKAGKVVEVSDPLPSLTLNTQRLIESTQVTLISGGTGINPFPRLVLSLLKSTSASIDLVAFFRKLQDVFWRDELLQLSSSFPNRLRVSFVLDEADPKWTSYCGGLNSDILARLLPTFSEMACACVCGKEGFCDMVKRYLNELGWYEDAITTL</sequence>
<organism evidence="7 8">
    <name type="scientific">Trichuris muris</name>
    <name type="common">Mouse whipworm</name>
    <dbReference type="NCBI Taxonomy" id="70415"/>
    <lineage>
        <taxon>Eukaryota</taxon>
        <taxon>Metazoa</taxon>
        <taxon>Ecdysozoa</taxon>
        <taxon>Nematoda</taxon>
        <taxon>Enoplea</taxon>
        <taxon>Dorylaimia</taxon>
        <taxon>Trichinellida</taxon>
        <taxon>Trichuridae</taxon>
        <taxon>Trichuris</taxon>
    </lineage>
</organism>
<accession>A0A5S6Q6Z8</accession>
<evidence type="ECO:0000256" key="1">
    <source>
        <dbReference type="ARBA" id="ARBA00001974"/>
    </source>
</evidence>
<dbReference type="AlphaFoldDB" id="A0A5S6Q6Z8"/>
<evidence type="ECO:0000313" key="8">
    <source>
        <dbReference type="WBParaSite" id="TMUE_1000002974.1"/>
    </source>
</evidence>
<comment type="cofactor">
    <cofactor evidence="1 5">
        <name>FAD</name>
        <dbReference type="ChEBI" id="CHEBI:57692"/>
    </cofactor>
</comment>
<dbReference type="PANTHER" id="PTHR19370:SF189">
    <property type="entry name" value="CYTOCHROME C MITOCHONDRIAL IMPORT FACTOR CYC2"/>
    <property type="match status" value="1"/>
</dbReference>
<dbReference type="InterPro" id="IPR039261">
    <property type="entry name" value="FNR_nucleotide-bd"/>
</dbReference>
<keyword evidence="3 5" id="KW-0274">FAD</keyword>
<evidence type="ECO:0000256" key="3">
    <source>
        <dbReference type="ARBA" id="ARBA00022827"/>
    </source>
</evidence>
<feature type="binding site" evidence="5">
    <location>
        <position position="153"/>
    </location>
    <ligand>
        <name>FAD</name>
        <dbReference type="ChEBI" id="CHEBI:57692"/>
    </ligand>
</feature>
<feature type="binding site" evidence="5">
    <location>
        <position position="155"/>
    </location>
    <ligand>
        <name>FAD</name>
        <dbReference type="ChEBI" id="CHEBI:57692"/>
    </ligand>
</feature>
<feature type="binding site" evidence="5">
    <location>
        <position position="187"/>
    </location>
    <ligand>
        <name>FAD</name>
        <dbReference type="ChEBI" id="CHEBI:57692"/>
    </ligand>
</feature>
<dbReference type="InterPro" id="IPR008333">
    <property type="entry name" value="Cbr1-like_FAD-bd_dom"/>
</dbReference>
<name>A0A5S6Q6Z8_TRIMR</name>
<dbReference type="PROSITE" id="PS51384">
    <property type="entry name" value="FAD_FR"/>
    <property type="match status" value="1"/>
</dbReference>
<feature type="domain" description="FAD-binding FR-type" evidence="6">
    <location>
        <begin position="104"/>
        <end position="211"/>
    </location>
</feature>
<evidence type="ECO:0000259" key="6">
    <source>
        <dbReference type="PROSITE" id="PS51384"/>
    </source>
</evidence>
<keyword evidence="4" id="KW-0560">Oxidoreductase</keyword>
<proteinExistence type="predicted"/>
<evidence type="ECO:0000256" key="5">
    <source>
        <dbReference type="PIRSR" id="PIRSR601834-1"/>
    </source>
</evidence>
<feature type="binding site" evidence="5">
    <location>
        <position position="179"/>
    </location>
    <ligand>
        <name>FAD</name>
        <dbReference type="ChEBI" id="CHEBI:57692"/>
    </ligand>
</feature>
<dbReference type="SUPFAM" id="SSF52343">
    <property type="entry name" value="Ferredoxin reductase-like, C-terminal NADP-linked domain"/>
    <property type="match status" value="1"/>
</dbReference>
<dbReference type="WBParaSite" id="TMUE_1000002974.1">
    <property type="protein sequence ID" value="TMUE_1000002974.1"/>
    <property type="gene ID" value="WBGene00293849"/>
</dbReference>
<evidence type="ECO:0000256" key="2">
    <source>
        <dbReference type="ARBA" id="ARBA00022630"/>
    </source>
</evidence>
<dbReference type="Proteomes" id="UP000046395">
    <property type="component" value="Unassembled WGS sequence"/>
</dbReference>
<dbReference type="Pfam" id="PF00175">
    <property type="entry name" value="NAD_binding_1"/>
    <property type="match status" value="1"/>
</dbReference>
<dbReference type="Pfam" id="PF00970">
    <property type="entry name" value="FAD_binding_6"/>
    <property type="match status" value="1"/>
</dbReference>
<keyword evidence="2 5" id="KW-0285">Flavoprotein</keyword>
<dbReference type="PRINTS" id="PR00406">
    <property type="entry name" value="CYTB5RDTASE"/>
</dbReference>
<dbReference type="STRING" id="70415.A0A5S6Q6Z8"/>
<dbReference type="InterPro" id="IPR017938">
    <property type="entry name" value="Riboflavin_synthase-like_b-brl"/>
</dbReference>
<dbReference type="GO" id="GO:0016491">
    <property type="term" value="F:oxidoreductase activity"/>
    <property type="evidence" value="ECO:0007669"/>
    <property type="project" value="UniProtKB-KW"/>
</dbReference>
<evidence type="ECO:0000256" key="4">
    <source>
        <dbReference type="ARBA" id="ARBA00023002"/>
    </source>
</evidence>
<reference evidence="8" key="1">
    <citation type="submission" date="2019-12" db="UniProtKB">
        <authorList>
            <consortium name="WormBaseParasite"/>
        </authorList>
    </citation>
    <scope>IDENTIFICATION</scope>
</reference>
<evidence type="ECO:0000313" key="7">
    <source>
        <dbReference type="Proteomes" id="UP000046395"/>
    </source>
</evidence>
<keyword evidence="7" id="KW-1185">Reference proteome</keyword>
<protein>
    <submittedName>
        <fullName evidence="8">Cytochrome-b5 reductase</fullName>
    </submittedName>
</protein>
<dbReference type="GO" id="GO:0005739">
    <property type="term" value="C:mitochondrion"/>
    <property type="evidence" value="ECO:0007669"/>
    <property type="project" value="TreeGrafter"/>
</dbReference>
<dbReference type="InterPro" id="IPR001834">
    <property type="entry name" value="CBR-like"/>
</dbReference>
<dbReference type="SUPFAM" id="SSF63380">
    <property type="entry name" value="Riboflavin synthase domain-like"/>
    <property type="match status" value="1"/>
</dbReference>
<dbReference type="Gene3D" id="2.40.30.10">
    <property type="entry name" value="Translation factors"/>
    <property type="match status" value="1"/>
</dbReference>